<dbReference type="GeneID" id="71993868"/>
<evidence type="ECO:0000256" key="1">
    <source>
        <dbReference type="ARBA" id="ARBA00002883"/>
    </source>
</evidence>
<dbReference type="GO" id="GO:0019843">
    <property type="term" value="F:rRNA binding"/>
    <property type="evidence" value="ECO:0007669"/>
    <property type="project" value="TreeGrafter"/>
</dbReference>
<keyword evidence="7 10" id="KW-0698">rRNA processing</keyword>
<dbReference type="GO" id="GO:0000462">
    <property type="term" value="P:maturation of SSU-rRNA from tricistronic rRNA transcript (SSU-rRNA, 5.8S rRNA, LSU-rRNA)"/>
    <property type="evidence" value="ECO:0007669"/>
    <property type="project" value="TreeGrafter"/>
</dbReference>
<dbReference type="OrthoDB" id="10264378at2759"/>
<evidence type="ECO:0000256" key="5">
    <source>
        <dbReference type="ARBA" id="ARBA00015422"/>
    </source>
</evidence>
<reference evidence="14" key="1">
    <citation type="submission" date="2021-12" db="EMBL/GenBank/DDBJ databases">
        <authorList>
            <person name="Zaccaron A."/>
            <person name="Stergiopoulos I."/>
        </authorList>
    </citation>
    <scope>NUCLEOTIDE SEQUENCE</scope>
    <source>
        <strain evidence="14">Race5_Kim</strain>
    </source>
</reference>
<dbReference type="InterPro" id="IPR053940">
    <property type="entry name" value="UTP25_NTPase-like"/>
</dbReference>
<dbReference type="Gene3D" id="3.40.50.300">
    <property type="entry name" value="P-loop containing nucleotide triphosphate hydrolases"/>
    <property type="match status" value="1"/>
</dbReference>
<gene>
    <name evidence="14" type="ORF">CLAFUR5_13990</name>
</gene>
<evidence type="ECO:0000256" key="7">
    <source>
        <dbReference type="ARBA" id="ARBA00022552"/>
    </source>
</evidence>
<feature type="compositionally biased region" description="Acidic residues" evidence="11">
    <location>
        <begin position="118"/>
        <end position="149"/>
    </location>
</feature>
<dbReference type="PANTHER" id="PTHR12933">
    <property type="entry name" value="ORF PROTEIN-RELATED"/>
    <property type="match status" value="1"/>
</dbReference>
<evidence type="ECO:0000313" key="15">
    <source>
        <dbReference type="Proteomes" id="UP000756132"/>
    </source>
</evidence>
<evidence type="ECO:0000259" key="12">
    <source>
        <dbReference type="Pfam" id="PF06862"/>
    </source>
</evidence>
<evidence type="ECO:0000256" key="8">
    <source>
        <dbReference type="ARBA" id="ARBA00023242"/>
    </source>
</evidence>
<name>A0A9Q8PLF7_PASFU</name>
<dbReference type="AlphaFoldDB" id="A0A9Q8PLF7"/>
<dbReference type="Pfam" id="PF22916">
    <property type="entry name" value="UTP25_NTPase-like"/>
    <property type="match status" value="1"/>
</dbReference>
<evidence type="ECO:0000256" key="11">
    <source>
        <dbReference type="SAM" id="MobiDB-lite"/>
    </source>
</evidence>
<comment type="similarity">
    <text evidence="3 10">Belongs to the UTP25 family.</text>
</comment>
<keyword evidence="15" id="KW-1185">Reference proteome</keyword>
<keyword evidence="9 10" id="KW-0687">Ribonucleoprotein</keyword>
<evidence type="ECO:0000256" key="10">
    <source>
        <dbReference type="RuleBase" id="RU365070"/>
    </source>
</evidence>
<organism evidence="14 15">
    <name type="scientific">Passalora fulva</name>
    <name type="common">Tomato leaf mold</name>
    <name type="synonym">Cladosporium fulvum</name>
    <dbReference type="NCBI Taxonomy" id="5499"/>
    <lineage>
        <taxon>Eukaryota</taxon>
        <taxon>Fungi</taxon>
        <taxon>Dikarya</taxon>
        <taxon>Ascomycota</taxon>
        <taxon>Pezizomycotina</taxon>
        <taxon>Dothideomycetes</taxon>
        <taxon>Dothideomycetidae</taxon>
        <taxon>Mycosphaerellales</taxon>
        <taxon>Mycosphaerellaceae</taxon>
        <taxon>Fulvia</taxon>
    </lineage>
</organism>
<comment type="subunit">
    <text evidence="4 10">Component of the ribosomal small subunit (SSU) processome composed of at least 40 protein subunits and snoRNA U3.</text>
</comment>
<feature type="compositionally biased region" description="Acidic residues" evidence="11">
    <location>
        <begin position="55"/>
        <end position="84"/>
    </location>
</feature>
<reference evidence="14" key="2">
    <citation type="journal article" date="2022" name="Microb. Genom.">
        <title>A chromosome-scale genome assembly of the tomato pathogen Cladosporium fulvum reveals a compartmentalized genome architecture and the presence of a dispensable chromosome.</title>
        <authorList>
            <person name="Zaccaron A.Z."/>
            <person name="Chen L.H."/>
            <person name="Samaras A."/>
            <person name="Stergiopoulos I."/>
        </authorList>
    </citation>
    <scope>NUCLEOTIDE SEQUENCE</scope>
    <source>
        <strain evidence="14">Race5_Kim</strain>
    </source>
</reference>
<feature type="domain" description="UTP25 C-terminal" evidence="12">
    <location>
        <begin position="532"/>
        <end position="724"/>
    </location>
</feature>
<proteinExistence type="inferred from homology"/>
<dbReference type="InterPro" id="IPR027417">
    <property type="entry name" value="P-loop_NTPase"/>
</dbReference>
<dbReference type="EMBL" id="CP090174">
    <property type="protein sequence ID" value="UJO24633.1"/>
    <property type="molecule type" value="Genomic_DNA"/>
</dbReference>
<evidence type="ECO:0000256" key="9">
    <source>
        <dbReference type="ARBA" id="ARBA00023274"/>
    </source>
</evidence>
<dbReference type="KEGG" id="ffu:CLAFUR5_13990"/>
<dbReference type="InterPro" id="IPR053939">
    <property type="entry name" value="UTP25_C"/>
</dbReference>
<evidence type="ECO:0000259" key="13">
    <source>
        <dbReference type="Pfam" id="PF22916"/>
    </source>
</evidence>
<evidence type="ECO:0000256" key="2">
    <source>
        <dbReference type="ARBA" id="ARBA00004604"/>
    </source>
</evidence>
<keyword evidence="6 10" id="KW-0690">Ribosome biogenesis</keyword>
<dbReference type="GO" id="GO:0034511">
    <property type="term" value="F:U3 snoRNA binding"/>
    <property type="evidence" value="ECO:0007669"/>
    <property type="project" value="InterPro"/>
</dbReference>
<sequence>MAPFRGRGGRGRGTPRGGARGGGNARGGGKLARSGIRTRGGGYKKFDSQRTRDLDESEDEQPQIEEEPSEDDSDNQSDDEDFDEATSKAKAYNQLLQSLNQPEENGERKAKRRRIEVEEQPILDEEEIQAQEVEEALAQSEEDAEEADDEQAHVDQDAEEQDDAKDPFEVHFANPDNNELQRRLQAIQSGQWHKEKKAIDRSWNLEVSSPGQQNVISRLAAKSVTDLPLKERLSKNIKDKDLSLSKSLVNEEIASTIFGYQDLVFSGRTPRNAITLRKMASLHAVNHVLKGRDKVLKNNERLSRATDDAHLDVRDQGYVRPKVLILTEMRQMAARYADDIVKVFQPDQQENRKRFDDSFSAPLDDRENMPEDFRETHGGNNNNSFLTALKFTRKTLKFYSAFYNSDIIMASPLGLRQVIENSDAKKRDHDFLSSIEVVIVDQADAMYMQTWENMEVVFKHLNLEMKEAHGCDFSRVRNYYLDGNAKYLRQTIVFSPFLTPEMNALYNKNMQNAFGKVKITSTYDGAITETNGLGIKQTFSRFDCKSPVDDPDARFKYFTTAILPALIRLPKPVDGAPGILIFIPSYFDFLRLRNHFAASDQTANISFGAVGEYSETSAQRRARSHFMSGRHSFLLYTQRAHHFFRLKIRGVKRVVMYGLPDNPIFYQELVEGYLGTTINEGKIDPAEAGVRCAFSKWDGMKLERVVGSSRVKGMLGGVGDTFDFV</sequence>
<dbReference type="Proteomes" id="UP000756132">
    <property type="component" value="Chromosome 12"/>
</dbReference>
<evidence type="ECO:0000256" key="6">
    <source>
        <dbReference type="ARBA" id="ARBA00022517"/>
    </source>
</evidence>
<dbReference type="Pfam" id="PF06862">
    <property type="entry name" value="Utp25_C"/>
    <property type="match status" value="1"/>
</dbReference>
<accession>A0A9Q8PLF7</accession>
<dbReference type="RefSeq" id="XP_047768999.1">
    <property type="nucleotide sequence ID" value="XM_047913138.1"/>
</dbReference>
<feature type="region of interest" description="Disordered" evidence="11">
    <location>
        <begin position="1"/>
        <end position="163"/>
    </location>
</feature>
<comment type="subcellular location">
    <subcellularLocation>
        <location evidence="2 10">Nucleus</location>
        <location evidence="2 10">Nucleolus</location>
    </subcellularLocation>
</comment>
<feature type="compositionally biased region" description="Basic and acidic residues" evidence="11">
    <location>
        <begin position="44"/>
        <end position="54"/>
    </location>
</feature>
<evidence type="ECO:0000256" key="3">
    <source>
        <dbReference type="ARBA" id="ARBA00009223"/>
    </source>
</evidence>
<feature type="compositionally biased region" description="Gly residues" evidence="11">
    <location>
        <begin position="11"/>
        <end position="30"/>
    </location>
</feature>
<evidence type="ECO:0000256" key="4">
    <source>
        <dbReference type="ARBA" id="ARBA00011192"/>
    </source>
</evidence>
<dbReference type="InterPro" id="IPR010678">
    <property type="entry name" value="UTP25"/>
</dbReference>
<feature type="domain" description="UTP25 NTP hydrolase-like" evidence="13">
    <location>
        <begin position="260"/>
        <end position="517"/>
    </location>
</feature>
<dbReference type="PANTHER" id="PTHR12933:SF0">
    <property type="entry name" value="U3 SMALL NUCLEOLAR RNA-ASSOCIATED PROTEIN 25 HOMOLOG"/>
    <property type="match status" value="1"/>
</dbReference>
<protein>
    <recommendedName>
        <fullName evidence="5 10">U3 small nucleolar RNA-associated protein 25</fullName>
        <shortName evidence="10">U3 snoRNA-associated protein 25</shortName>
    </recommendedName>
</protein>
<keyword evidence="8 10" id="KW-0539">Nucleus</keyword>
<feature type="compositionally biased region" description="Polar residues" evidence="11">
    <location>
        <begin position="94"/>
        <end position="103"/>
    </location>
</feature>
<evidence type="ECO:0000313" key="14">
    <source>
        <dbReference type="EMBL" id="UJO24633.1"/>
    </source>
</evidence>
<dbReference type="GO" id="GO:0032040">
    <property type="term" value="C:small-subunit processome"/>
    <property type="evidence" value="ECO:0007669"/>
    <property type="project" value="TreeGrafter"/>
</dbReference>
<comment type="function">
    <text evidence="1 10">DEAD-box RNA helicase-like protein required for pre-18S rRNA processing, specifically at sites A0, A1, and A2.</text>
</comment>